<proteinExistence type="predicted"/>
<keyword evidence="5" id="KW-1185">Reference proteome</keyword>
<dbReference type="PROSITE" id="PS50158">
    <property type="entry name" value="ZF_CCHC"/>
    <property type="match status" value="1"/>
</dbReference>
<evidence type="ECO:0000313" key="4">
    <source>
        <dbReference type="EMBL" id="CAI5739083.1"/>
    </source>
</evidence>
<dbReference type="EMBL" id="CANTFM010001405">
    <property type="protein sequence ID" value="CAI5739083.1"/>
    <property type="molecule type" value="Genomic_DNA"/>
</dbReference>
<dbReference type="SMART" id="SM00343">
    <property type="entry name" value="ZnF_C2HC"/>
    <property type="match status" value="1"/>
</dbReference>
<feature type="domain" description="CCHC-type" evidence="2">
    <location>
        <begin position="69"/>
        <end position="84"/>
    </location>
</feature>
<gene>
    <name evidence="4" type="ORF">PDE001_LOCUS7093</name>
</gene>
<sequence length="337" mass="36936">MAVSDACGGADAQVLMAKYGNWVDYLAQAEELAHFAQSVELDTRSAASFGKDVVTQVAASKPRVDTRTCYGCGKVGHIQFVCPDDIKKTKKNNGTKGTWRNNARPKDVVNYTLSVQDDKAEDKLWILDSGFSRHLVNDMALLEDARECDDQCVVADRKTLRLIMVGSVVLHVMAYGTASVIRLTDVYYSPLITRNIVPCGKLELKGYGLKYKDNCRALISLTTGNCVFDVAMCNNVLVLETQSVKVNKGMVGTVMAAIDEATREGVHVGTLMYFHQCFGHLAYDTIERMASESSSGIRLTDNQRVTCVTCAQAKQTKNAQSKKDTGPCTHQLIVLVV</sequence>
<dbReference type="Gene3D" id="4.10.60.10">
    <property type="entry name" value="Zinc finger, CCHC-type"/>
    <property type="match status" value="1"/>
</dbReference>
<dbReference type="PROSITE" id="PS51379">
    <property type="entry name" value="4FE4S_FER_2"/>
    <property type="match status" value="1"/>
</dbReference>
<dbReference type="InterPro" id="IPR017896">
    <property type="entry name" value="4Fe4S_Fe-S-bd"/>
</dbReference>
<dbReference type="Proteomes" id="UP001162029">
    <property type="component" value="Unassembled WGS sequence"/>
</dbReference>
<dbReference type="InterPro" id="IPR054722">
    <property type="entry name" value="PolX-like_BBD"/>
</dbReference>
<dbReference type="GO" id="GO:0008270">
    <property type="term" value="F:zinc ion binding"/>
    <property type="evidence" value="ECO:0007669"/>
    <property type="project" value="UniProtKB-KW"/>
</dbReference>
<evidence type="ECO:0000259" key="3">
    <source>
        <dbReference type="PROSITE" id="PS51379"/>
    </source>
</evidence>
<evidence type="ECO:0000259" key="2">
    <source>
        <dbReference type="PROSITE" id="PS50158"/>
    </source>
</evidence>
<organism evidence="4 5">
    <name type="scientific">Peronospora destructor</name>
    <dbReference type="NCBI Taxonomy" id="86335"/>
    <lineage>
        <taxon>Eukaryota</taxon>
        <taxon>Sar</taxon>
        <taxon>Stramenopiles</taxon>
        <taxon>Oomycota</taxon>
        <taxon>Peronosporomycetes</taxon>
        <taxon>Peronosporales</taxon>
        <taxon>Peronosporaceae</taxon>
        <taxon>Peronospora</taxon>
    </lineage>
</organism>
<accession>A0AAV0USX4</accession>
<feature type="domain" description="4Fe-4S ferredoxin-type" evidence="3">
    <location>
        <begin position="60"/>
        <end position="92"/>
    </location>
</feature>
<evidence type="ECO:0008006" key="6">
    <source>
        <dbReference type="Google" id="ProtNLM"/>
    </source>
</evidence>
<reference evidence="4" key="1">
    <citation type="submission" date="2022-12" db="EMBL/GenBank/DDBJ databases">
        <authorList>
            <person name="Webb A."/>
        </authorList>
    </citation>
    <scope>NUCLEOTIDE SEQUENCE</scope>
    <source>
        <strain evidence="4">Pd1</strain>
    </source>
</reference>
<keyword evidence="1" id="KW-0479">Metal-binding</keyword>
<dbReference type="AlphaFoldDB" id="A0AAV0USX4"/>
<dbReference type="InterPro" id="IPR036875">
    <property type="entry name" value="Znf_CCHC_sf"/>
</dbReference>
<name>A0AAV0USX4_9STRA</name>
<dbReference type="Pfam" id="PF22936">
    <property type="entry name" value="Pol_BBD"/>
    <property type="match status" value="1"/>
</dbReference>
<comment type="caution">
    <text evidence="4">The sequence shown here is derived from an EMBL/GenBank/DDBJ whole genome shotgun (WGS) entry which is preliminary data.</text>
</comment>
<evidence type="ECO:0000256" key="1">
    <source>
        <dbReference type="PROSITE-ProRule" id="PRU00047"/>
    </source>
</evidence>
<keyword evidence="1" id="KW-0863">Zinc-finger</keyword>
<dbReference type="GO" id="GO:0003676">
    <property type="term" value="F:nucleic acid binding"/>
    <property type="evidence" value="ECO:0007669"/>
    <property type="project" value="InterPro"/>
</dbReference>
<evidence type="ECO:0000313" key="5">
    <source>
        <dbReference type="Proteomes" id="UP001162029"/>
    </source>
</evidence>
<protein>
    <recommendedName>
        <fullName evidence="6">CCHC-type domain-containing protein</fullName>
    </recommendedName>
</protein>
<keyword evidence="1" id="KW-0862">Zinc</keyword>
<dbReference type="InterPro" id="IPR001878">
    <property type="entry name" value="Znf_CCHC"/>
</dbReference>
<dbReference type="SUPFAM" id="SSF57756">
    <property type="entry name" value="Retrovirus zinc finger-like domains"/>
    <property type="match status" value="1"/>
</dbReference>